<accession>A0A9P7K688</accession>
<comment type="caution">
    <text evidence="1">The sequence shown here is derived from an EMBL/GenBank/DDBJ whole genome shotgun (WGS) entry which is preliminary data.</text>
</comment>
<evidence type="ECO:0000313" key="1">
    <source>
        <dbReference type="EMBL" id="KAG5636571.1"/>
    </source>
</evidence>
<evidence type="ECO:0000313" key="2">
    <source>
        <dbReference type="Proteomes" id="UP000717328"/>
    </source>
</evidence>
<dbReference type="AlphaFoldDB" id="A0A9P7K688"/>
<dbReference type="Proteomes" id="UP000717328">
    <property type="component" value="Unassembled WGS sequence"/>
</dbReference>
<organism evidence="1 2">
    <name type="scientific">Sphagnurus paluster</name>
    <dbReference type="NCBI Taxonomy" id="117069"/>
    <lineage>
        <taxon>Eukaryota</taxon>
        <taxon>Fungi</taxon>
        <taxon>Dikarya</taxon>
        <taxon>Basidiomycota</taxon>
        <taxon>Agaricomycotina</taxon>
        <taxon>Agaricomycetes</taxon>
        <taxon>Agaricomycetidae</taxon>
        <taxon>Agaricales</taxon>
        <taxon>Tricholomatineae</taxon>
        <taxon>Lyophyllaceae</taxon>
        <taxon>Sphagnurus</taxon>
    </lineage>
</organism>
<proteinExistence type="predicted"/>
<dbReference type="Gene3D" id="3.80.10.10">
    <property type="entry name" value="Ribonuclease Inhibitor"/>
    <property type="match status" value="1"/>
</dbReference>
<reference evidence="1" key="1">
    <citation type="submission" date="2021-02" db="EMBL/GenBank/DDBJ databases">
        <authorList>
            <person name="Nieuwenhuis M."/>
            <person name="Van De Peppel L.J.J."/>
        </authorList>
    </citation>
    <scope>NUCLEOTIDE SEQUENCE</scope>
    <source>
        <strain evidence="1">D49</strain>
    </source>
</reference>
<keyword evidence="2" id="KW-1185">Reference proteome</keyword>
<sequence length="307" mass="33733">MNIRTHSDLGPVVWSEINKFSGLRKISIWCMEGPPRVLQGWADSLGSTLTHLELGVSPASLAGVQRCAGVPPTILIAVLSQLPKLTALRLKGAPANAIPTIMGFLLNLRSLDTDYPGTYYSGRSESNDSLRPPPPFPALRELTVRTSSMDIFGPQKLWGWIRELVPKPGLETLKLHTFTINSGHTSIPPMFILDLALIHGQTLRHFMVGEAQLTLGDIECLCAKFPNLETLSCSSASPDIKSISQAISPAKNLRTLRLHVQWIPSGDSMNNVQFTAQDATELMRRSEYSKLRTIAIGPTLFTVRTKK</sequence>
<dbReference type="InterPro" id="IPR032675">
    <property type="entry name" value="LRR_dom_sf"/>
</dbReference>
<name>A0A9P7K688_9AGAR</name>
<dbReference type="SUPFAM" id="SSF52047">
    <property type="entry name" value="RNI-like"/>
    <property type="match status" value="1"/>
</dbReference>
<gene>
    <name evidence="1" type="ORF">H0H81_007579</name>
</gene>
<dbReference type="EMBL" id="JABCKI010005916">
    <property type="protein sequence ID" value="KAG5636571.1"/>
    <property type="molecule type" value="Genomic_DNA"/>
</dbReference>
<protein>
    <submittedName>
        <fullName evidence="1">Uncharacterized protein</fullName>
    </submittedName>
</protein>
<dbReference type="OrthoDB" id="5297217at2759"/>
<reference evidence="1" key="2">
    <citation type="submission" date="2021-10" db="EMBL/GenBank/DDBJ databases">
        <title>Phylogenomics reveals ancestral predisposition of the termite-cultivated fungus Termitomyces towards a domesticated lifestyle.</title>
        <authorList>
            <person name="Auxier B."/>
            <person name="Grum-Grzhimaylo A."/>
            <person name="Cardenas M.E."/>
            <person name="Lodge J.D."/>
            <person name="Laessoe T."/>
            <person name="Pedersen O."/>
            <person name="Smith M.E."/>
            <person name="Kuyper T.W."/>
            <person name="Franco-Molano E.A."/>
            <person name="Baroni T.J."/>
            <person name="Aanen D.K."/>
        </authorList>
    </citation>
    <scope>NUCLEOTIDE SEQUENCE</scope>
    <source>
        <strain evidence="1">D49</strain>
    </source>
</reference>